<feature type="region of interest" description="Disordered" evidence="5">
    <location>
        <begin position="434"/>
        <end position="463"/>
    </location>
</feature>
<dbReference type="RefSeq" id="XP_007677131.1">
    <property type="nucleotide sequence ID" value="XM_007678941.1"/>
</dbReference>
<reference evidence="9 10" key="1">
    <citation type="journal article" date="2012" name="PLoS Pathog.">
        <title>Diverse lifestyles and strategies of plant pathogenesis encoded in the genomes of eighteen Dothideomycetes fungi.</title>
        <authorList>
            <person name="Ohm R.A."/>
            <person name="Feau N."/>
            <person name="Henrissat B."/>
            <person name="Schoch C.L."/>
            <person name="Horwitz B.A."/>
            <person name="Barry K.W."/>
            <person name="Condon B.J."/>
            <person name="Copeland A.C."/>
            <person name="Dhillon B."/>
            <person name="Glaser F."/>
            <person name="Hesse C.N."/>
            <person name="Kosti I."/>
            <person name="LaButti K."/>
            <person name="Lindquist E.A."/>
            <person name="Lucas S."/>
            <person name="Salamov A.A."/>
            <person name="Bradshaw R.E."/>
            <person name="Ciuffetti L."/>
            <person name="Hamelin R.C."/>
            <person name="Kema G.H.J."/>
            <person name="Lawrence C."/>
            <person name="Scott J.A."/>
            <person name="Spatafora J.W."/>
            <person name="Turgeon B.G."/>
            <person name="de Wit P.J.G.M."/>
            <person name="Zhong S."/>
            <person name="Goodwin S.B."/>
            <person name="Grigoriev I.V."/>
        </authorList>
    </citation>
    <scope>NUCLEOTIDE SEQUENCE [LARGE SCALE GENOMIC DNA]</scope>
    <source>
        <strain evidence="9 10">UAMH 10762</strain>
    </source>
</reference>
<dbReference type="OMA" id="NGYCTHV"/>
<keyword evidence="2" id="KW-0479">Metal-binding</keyword>
<dbReference type="PRINTS" id="PR00092">
    <property type="entry name" value="TYROSINASE"/>
</dbReference>
<dbReference type="GeneID" id="19107156"/>
<name>M2MGH4_BAUPA</name>
<feature type="compositionally biased region" description="Basic residues" evidence="5">
    <location>
        <begin position="442"/>
        <end position="453"/>
    </location>
</feature>
<evidence type="ECO:0000256" key="6">
    <source>
        <dbReference type="SAM" id="SignalP"/>
    </source>
</evidence>
<dbReference type="Pfam" id="PF18132">
    <property type="entry name" value="Tyrosinase_C"/>
    <property type="match status" value="1"/>
</dbReference>
<dbReference type="PROSITE" id="PS00497">
    <property type="entry name" value="TYROSINASE_1"/>
    <property type="match status" value="1"/>
</dbReference>
<dbReference type="PANTHER" id="PTHR11474">
    <property type="entry name" value="TYROSINASE FAMILY MEMBER"/>
    <property type="match status" value="1"/>
</dbReference>
<protein>
    <recommendedName>
        <fullName evidence="7 8">Tyrosinase copper-binding domain-containing protein</fullName>
    </recommendedName>
</protein>
<feature type="domain" description="Tyrosinase copper-binding" evidence="7">
    <location>
        <begin position="132"/>
        <end position="149"/>
    </location>
</feature>
<evidence type="ECO:0000313" key="10">
    <source>
        <dbReference type="Proteomes" id="UP000011761"/>
    </source>
</evidence>
<organism evidence="9 10">
    <name type="scientific">Baudoinia panamericana (strain UAMH 10762)</name>
    <name type="common">Angels' share fungus</name>
    <name type="synonym">Baudoinia compniacensis (strain UAMH 10762)</name>
    <dbReference type="NCBI Taxonomy" id="717646"/>
    <lineage>
        <taxon>Eukaryota</taxon>
        <taxon>Fungi</taxon>
        <taxon>Dikarya</taxon>
        <taxon>Ascomycota</taxon>
        <taxon>Pezizomycotina</taxon>
        <taxon>Dothideomycetes</taxon>
        <taxon>Dothideomycetidae</taxon>
        <taxon>Mycosphaerellales</taxon>
        <taxon>Teratosphaeriaceae</taxon>
        <taxon>Baudoinia</taxon>
    </lineage>
</organism>
<keyword evidence="6" id="KW-0732">Signal</keyword>
<feature type="domain" description="Tyrosinase copper-binding" evidence="8">
    <location>
        <begin position="334"/>
        <end position="345"/>
    </location>
</feature>
<dbReference type="InterPro" id="IPR050316">
    <property type="entry name" value="Tyrosinase/Hemocyanin"/>
</dbReference>
<dbReference type="eggNOG" id="ENOG502R1BY">
    <property type="taxonomic scope" value="Eukaryota"/>
</dbReference>
<proteinExistence type="predicted"/>
<accession>M2MGH4</accession>
<dbReference type="Pfam" id="PF00264">
    <property type="entry name" value="Tyrosinase"/>
    <property type="match status" value="1"/>
</dbReference>
<keyword evidence="4" id="KW-0503">Monooxygenase</keyword>
<dbReference type="PROSITE" id="PS00498">
    <property type="entry name" value="TYROSINASE_2"/>
    <property type="match status" value="1"/>
</dbReference>
<dbReference type="GO" id="GO:0004497">
    <property type="term" value="F:monooxygenase activity"/>
    <property type="evidence" value="ECO:0007669"/>
    <property type="project" value="UniProtKB-KW"/>
</dbReference>
<dbReference type="OrthoDB" id="6132182at2759"/>
<sequence length="631" mass="70223">MMPSSFPRLSHLAFAALAFPSLTVSRQLLHHRIEDLPAPSEQLLRSRQSQGSFEVVTGIQEYGQQPRLEIRQLQQNADLWNVYLLGLARFQATDQADKLSYYQIAGIHGRPYTVWDGVEPWPGITDSGHCTHVSNIFLPWHRPYLALYEQVLFQHIVEAVNQFPDGAVRQRYASAALSWRAPYWDWAVMPSDGQSTFPDSLTNETVIVTAPNGTMTISNPLYAYNFHPVNATDFYYNPFATWNVTMRFPTDWSSDAVSHDDLVAAMLDNNRVSFQDRLYYLFTNYDNFTEFSNEAWFAYQNITNADSLESLHDAVHSTVGYSGHMTFLDYSAFDPVFWLHHVMIDRVFAMWQAIYSDSYVEPLAAVEQTFDFLVGNVQDETSPLKPFHSDQSGGFWTSESVRWISMFGYTYLDLGNGSVSAVKANINRLYGGSTGSSDLSRRTAKHGHSHGIKAHNQYPSESNNNGQQLEYFANIISPKGALNGSYAVYIFMGDFGDSPAAWPLSQNLVGTHAVFATLSGADAASTQRKGSGLQVTGSIPLTSTLLKNYQQGGLSCMDVQTVTAYLKHNLHWRVAMFDGVHVPVGNLDGFTVTVVSAEVEAASAPDAFPKWGHHTVLANVTEGKPGGCRGS</sequence>
<dbReference type="PANTHER" id="PTHR11474:SF32">
    <property type="entry name" value="TYROSINASE"/>
    <property type="match status" value="1"/>
</dbReference>
<dbReference type="InterPro" id="IPR041640">
    <property type="entry name" value="Tyrosinase_C"/>
</dbReference>
<dbReference type="AlphaFoldDB" id="M2MGH4"/>
<dbReference type="Gene3D" id="1.10.1280.10">
    <property type="entry name" value="Di-copper center containing domain from catechol oxidase"/>
    <property type="match status" value="1"/>
</dbReference>
<evidence type="ECO:0000256" key="3">
    <source>
        <dbReference type="ARBA" id="ARBA00023002"/>
    </source>
</evidence>
<comment type="cofactor">
    <cofactor evidence="1">
        <name>Cu(2+)</name>
        <dbReference type="ChEBI" id="CHEBI:29036"/>
    </cofactor>
</comment>
<dbReference type="STRING" id="717646.M2MGH4"/>
<feature type="chain" id="PRO_5004021611" description="Tyrosinase copper-binding domain-containing protein" evidence="6">
    <location>
        <begin position="26"/>
        <end position="631"/>
    </location>
</feature>
<evidence type="ECO:0000256" key="2">
    <source>
        <dbReference type="ARBA" id="ARBA00022723"/>
    </source>
</evidence>
<dbReference type="HOGENOM" id="CLU_013691_3_0_1"/>
<evidence type="ECO:0000259" key="8">
    <source>
        <dbReference type="PROSITE" id="PS00498"/>
    </source>
</evidence>
<evidence type="ECO:0000259" key="7">
    <source>
        <dbReference type="PROSITE" id="PS00497"/>
    </source>
</evidence>
<dbReference type="GO" id="GO:0046872">
    <property type="term" value="F:metal ion binding"/>
    <property type="evidence" value="ECO:0007669"/>
    <property type="project" value="UniProtKB-KW"/>
</dbReference>
<dbReference type="SUPFAM" id="SSF48056">
    <property type="entry name" value="Di-copper centre-containing domain"/>
    <property type="match status" value="1"/>
</dbReference>
<keyword evidence="3" id="KW-0560">Oxidoreductase</keyword>
<feature type="signal peptide" evidence="6">
    <location>
        <begin position="1"/>
        <end position="25"/>
    </location>
</feature>
<evidence type="ECO:0000256" key="4">
    <source>
        <dbReference type="ARBA" id="ARBA00023033"/>
    </source>
</evidence>
<evidence type="ECO:0000313" key="9">
    <source>
        <dbReference type="EMBL" id="EMC95731.1"/>
    </source>
</evidence>
<dbReference type="EMBL" id="KB445556">
    <property type="protein sequence ID" value="EMC95731.1"/>
    <property type="molecule type" value="Genomic_DNA"/>
</dbReference>
<gene>
    <name evidence="9" type="ORF">BAUCODRAFT_109268</name>
</gene>
<evidence type="ECO:0000256" key="1">
    <source>
        <dbReference type="ARBA" id="ARBA00001973"/>
    </source>
</evidence>
<dbReference type="InterPro" id="IPR008922">
    <property type="entry name" value="Di-copper_centre_dom_sf"/>
</dbReference>
<evidence type="ECO:0000256" key="5">
    <source>
        <dbReference type="SAM" id="MobiDB-lite"/>
    </source>
</evidence>
<dbReference type="Proteomes" id="UP000011761">
    <property type="component" value="Unassembled WGS sequence"/>
</dbReference>
<keyword evidence="10" id="KW-1185">Reference proteome</keyword>
<dbReference type="KEGG" id="bcom:BAUCODRAFT_109268"/>
<dbReference type="InterPro" id="IPR002227">
    <property type="entry name" value="Tyrosinase_Cu-bd"/>
</dbReference>
<dbReference type="Gene3D" id="2.60.310.20">
    <property type="match status" value="1"/>
</dbReference>